<feature type="transmembrane region" description="Helical" evidence="6">
    <location>
        <begin position="368"/>
        <end position="391"/>
    </location>
</feature>
<feature type="transmembrane region" description="Helical" evidence="6">
    <location>
        <begin position="41"/>
        <end position="67"/>
    </location>
</feature>
<dbReference type="PANTHER" id="PTHR30250">
    <property type="entry name" value="PST FAMILY PREDICTED COLANIC ACID TRANSPORTER"/>
    <property type="match status" value="1"/>
</dbReference>
<feature type="transmembrane region" description="Helical" evidence="6">
    <location>
        <begin position="9"/>
        <end position="29"/>
    </location>
</feature>
<dbReference type="GO" id="GO:0005886">
    <property type="term" value="C:plasma membrane"/>
    <property type="evidence" value="ECO:0007669"/>
    <property type="project" value="UniProtKB-SubCell"/>
</dbReference>
<comment type="subcellular location">
    <subcellularLocation>
        <location evidence="1">Cell membrane</location>
        <topology evidence="1">Multi-pass membrane protein</topology>
    </subcellularLocation>
</comment>
<evidence type="ECO:0000256" key="3">
    <source>
        <dbReference type="ARBA" id="ARBA00022692"/>
    </source>
</evidence>
<evidence type="ECO:0000256" key="4">
    <source>
        <dbReference type="ARBA" id="ARBA00022989"/>
    </source>
</evidence>
<dbReference type="InterPro" id="IPR050833">
    <property type="entry name" value="Poly_Biosynth_Transport"/>
</dbReference>
<evidence type="ECO:0000313" key="7">
    <source>
        <dbReference type="EMBL" id="SNT35996.1"/>
    </source>
</evidence>
<proteinExistence type="predicted"/>
<keyword evidence="8" id="KW-1185">Reference proteome</keyword>
<feature type="transmembrane region" description="Helical" evidence="6">
    <location>
        <begin position="79"/>
        <end position="101"/>
    </location>
</feature>
<name>A0A239LZQ8_EKHLU</name>
<dbReference type="OrthoDB" id="88014at2"/>
<feature type="transmembrane region" description="Helical" evidence="6">
    <location>
        <begin position="116"/>
        <end position="135"/>
    </location>
</feature>
<feature type="transmembrane region" description="Helical" evidence="6">
    <location>
        <begin position="297"/>
        <end position="317"/>
    </location>
</feature>
<evidence type="ECO:0000256" key="2">
    <source>
        <dbReference type="ARBA" id="ARBA00022475"/>
    </source>
</evidence>
<keyword evidence="4 6" id="KW-1133">Transmembrane helix</keyword>
<feature type="transmembrane region" description="Helical" evidence="6">
    <location>
        <begin position="179"/>
        <end position="199"/>
    </location>
</feature>
<feature type="transmembrane region" description="Helical" evidence="6">
    <location>
        <begin position="337"/>
        <end position="356"/>
    </location>
</feature>
<dbReference type="Proteomes" id="UP000198393">
    <property type="component" value="Unassembled WGS sequence"/>
</dbReference>
<dbReference type="AlphaFoldDB" id="A0A239LZQ8"/>
<accession>A0A239LZQ8</accession>
<dbReference type="PANTHER" id="PTHR30250:SF11">
    <property type="entry name" value="O-ANTIGEN TRANSPORTER-RELATED"/>
    <property type="match status" value="1"/>
</dbReference>
<keyword evidence="3 6" id="KW-0812">Transmembrane</keyword>
<keyword evidence="2" id="KW-1003">Cell membrane</keyword>
<protein>
    <submittedName>
        <fullName evidence="7">Membrane protein involved in the export of O-antigen and teichoic acid</fullName>
    </submittedName>
</protein>
<keyword evidence="5 6" id="KW-0472">Membrane</keyword>
<evidence type="ECO:0000256" key="1">
    <source>
        <dbReference type="ARBA" id="ARBA00004651"/>
    </source>
</evidence>
<dbReference type="EMBL" id="FZPD01000006">
    <property type="protein sequence ID" value="SNT35996.1"/>
    <property type="molecule type" value="Genomic_DNA"/>
</dbReference>
<evidence type="ECO:0000256" key="6">
    <source>
        <dbReference type="SAM" id="Phobius"/>
    </source>
</evidence>
<feature type="transmembrane region" description="Helical" evidence="6">
    <location>
        <begin position="220"/>
        <end position="242"/>
    </location>
</feature>
<evidence type="ECO:0000313" key="8">
    <source>
        <dbReference type="Proteomes" id="UP000198393"/>
    </source>
</evidence>
<feature type="transmembrane region" description="Helical" evidence="6">
    <location>
        <begin position="155"/>
        <end position="173"/>
    </location>
</feature>
<evidence type="ECO:0000256" key="5">
    <source>
        <dbReference type="ARBA" id="ARBA00023136"/>
    </source>
</evidence>
<feature type="transmembrane region" description="Helical" evidence="6">
    <location>
        <begin position="424"/>
        <end position="445"/>
    </location>
</feature>
<sequence>MGVVIKQSFWGTVIAYLGVLIGYVNTLYFRAEYFDLSQIGLFTLITANAMIISPISSFGTGSAYIKFFPHLSGNQKNQFFTLLLIITLIGNALIVGAGYLLSDVIAERYNETAPNYIYFLPVTGMIIVANSLFDLLYSYSRSIMKVIFPSFLRDIYIRIGSLTMVIGFAFQWWSFESAVFGLGIIYFSTFLLLFIHCSLDPSFKLDLKFREVAKAWKKPFIRFGGYSMLLAGSFAVLNNVTYDQVTALLGPEMNGIFTTCVFIALIVEMPKRNMAKVMGPILSTEFERNNLKEVGALYKRSSITMSVIGMLLFIGIVTNTNDLFNFIPKGNAFAEGYWVVVGVCLAKLVLMVSGFPGEIINFSVHYKYNVLFQIVAAAVLILLNVTLIPIWGLNGAVFSYFIAITLHISMKVLFVYYRFQIHPLVPAHLVLLVIGAITIIIGELFQPGFHPLINIIIRSLVVSCILIMLVYRFKISTDINTLIHSTFERFLKINLPK</sequence>
<reference evidence="7 8" key="1">
    <citation type="submission" date="2017-06" db="EMBL/GenBank/DDBJ databases">
        <authorList>
            <person name="Kim H.J."/>
            <person name="Triplett B.A."/>
        </authorList>
    </citation>
    <scope>NUCLEOTIDE SEQUENCE [LARGE SCALE GENOMIC DNA]</scope>
    <source>
        <strain evidence="7 8">DSM 19307</strain>
    </source>
</reference>
<feature type="transmembrane region" description="Helical" evidence="6">
    <location>
        <begin position="397"/>
        <end position="417"/>
    </location>
</feature>
<feature type="transmembrane region" description="Helical" evidence="6">
    <location>
        <begin position="451"/>
        <end position="471"/>
    </location>
</feature>
<gene>
    <name evidence="7" type="ORF">SAMN05421640_3534</name>
</gene>
<feature type="transmembrane region" description="Helical" evidence="6">
    <location>
        <begin position="248"/>
        <end position="267"/>
    </location>
</feature>
<organism evidence="7 8">
    <name type="scientific">Ekhidna lutea</name>
    <dbReference type="NCBI Taxonomy" id="447679"/>
    <lineage>
        <taxon>Bacteria</taxon>
        <taxon>Pseudomonadati</taxon>
        <taxon>Bacteroidota</taxon>
        <taxon>Cytophagia</taxon>
        <taxon>Cytophagales</taxon>
        <taxon>Reichenbachiellaceae</taxon>
        <taxon>Ekhidna</taxon>
    </lineage>
</organism>
<dbReference type="RefSeq" id="WP_089358203.1">
    <property type="nucleotide sequence ID" value="NZ_FZPD01000006.1"/>
</dbReference>